<comment type="subcellular location">
    <subcellularLocation>
        <location evidence="1">Cell outer membrane</location>
    </subcellularLocation>
</comment>
<gene>
    <name evidence="10" type="ORF">FMM06_03100</name>
</gene>
<evidence type="ECO:0000256" key="2">
    <source>
        <dbReference type="ARBA" id="ARBA00009055"/>
    </source>
</evidence>
<keyword evidence="6" id="KW-0653">Protein transport</keyword>
<evidence type="ECO:0000313" key="10">
    <source>
        <dbReference type="EMBL" id="TRW17202.1"/>
    </source>
</evidence>
<keyword evidence="5" id="KW-0812">Transmembrane</keyword>
<protein>
    <submittedName>
        <fullName evidence="10">ShlB/FhaC/HecB family hemolysin secretion/activation protein</fullName>
    </submittedName>
</protein>
<proteinExistence type="inferred from homology"/>
<keyword evidence="8" id="KW-0998">Cell outer membrane</keyword>
<evidence type="ECO:0000256" key="3">
    <source>
        <dbReference type="ARBA" id="ARBA00022448"/>
    </source>
</evidence>
<evidence type="ECO:0000256" key="4">
    <source>
        <dbReference type="ARBA" id="ARBA00022452"/>
    </source>
</evidence>
<keyword evidence="4" id="KW-1134">Transmembrane beta strand</keyword>
<dbReference type="Pfam" id="PF08479">
    <property type="entry name" value="POTRA_2"/>
    <property type="match status" value="1"/>
</dbReference>
<evidence type="ECO:0000256" key="1">
    <source>
        <dbReference type="ARBA" id="ARBA00004442"/>
    </source>
</evidence>
<evidence type="ECO:0000256" key="8">
    <source>
        <dbReference type="ARBA" id="ARBA00023237"/>
    </source>
</evidence>
<dbReference type="InterPro" id="IPR051544">
    <property type="entry name" value="TPS_OM_transporter"/>
</dbReference>
<dbReference type="GO" id="GO:0009279">
    <property type="term" value="C:cell outer membrane"/>
    <property type="evidence" value="ECO:0007669"/>
    <property type="project" value="UniProtKB-SubCell"/>
</dbReference>
<comment type="caution">
    <text evidence="10">The sequence shown here is derived from an EMBL/GenBank/DDBJ whole genome shotgun (WGS) entry which is preliminary data.</text>
</comment>
<dbReference type="OrthoDB" id="7209508at2"/>
<accession>A0A552UG45</accession>
<evidence type="ECO:0000256" key="6">
    <source>
        <dbReference type="ARBA" id="ARBA00022927"/>
    </source>
</evidence>
<name>A0A552UG45_9SPHN</name>
<dbReference type="PROSITE" id="PS51779">
    <property type="entry name" value="POTRA"/>
    <property type="match status" value="1"/>
</dbReference>
<evidence type="ECO:0000256" key="7">
    <source>
        <dbReference type="ARBA" id="ARBA00023136"/>
    </source>
</evidence>
<dbReference type="Gene3D" id="2.40.160.50">
    <property type="entry name" value="membrane protein fhac: a member of the omp85/tpsb transporter family"/>
    <property type="match status" value="1"/>
</dbReference>
<dbReference type="Pfam" id="PF03865">
    <property type="entry name" value="ShlB"/>
    <property type="match status" value="1"/>
</dbReference>
<reference evidence="10 11" key="1">
    <citation type="submission" date="2019-07" db="EMBL/GenBank/DDBJ databases">
        <title>Novel species isolated from glacier.</title>
        <authorList>
            <person name="Liu Q."/>
            <person name="Xin Y.-H."/>
        </authorList>
    </citation>
    <scope>NUCLEOTIDE SEQUENCE [LARGE SCALE GENOMIC DNA]</scope>
    <source>
        <strain evidence="10 11">LB1R16</strain>
    </source>
</reference>
<comment type="similarity">
    <text evidence="2">Belongs to the TPS (TC 1.B.20) family.</text>
</comment>
<sequence>MTPACCRRLTRVFGSGAGTSVGTLPSAIRDDNAHAGKEFGLRKRLPLIVLLCAGTAVSAQQLPSAGGQLQQIPPPPAPRTEIPEIRVERAGAAATPADAGPGFPVTALRITGQTAFTEAELLAVTGFQPGATLNLGDLRAIAARITDFYSRQGYFVAQAYLPAQALEGGSVTIAVIEGRYGKVTLNNSSRLSDGVANKVIAGLDPGDIVANAPLERRLLLLSDIPGVAVRSTLVPGEAVGTSDLVVDVLPGRSVTGSVEADNAGNRYTGYFRLGGSLNFNNTLGIGDTIGVRALVSDRGLTYVRGSYQAPLFGVTVGVAYARLDYRLYREFKSLDAHGSADIASVYASYPLTRSYKANLNLLGGVDFKRFRDDIDSVGATSRKRSTVGFAGLAGDWRGKGSASYASAVVSTGDLDIRTPAVRAIDALTARSNGGFTKVALAAGRVQTLSGPLSLSVAARGQLASKNLDISEKMELGGAYGVRAYPEGEAYGDQGYVATAELRFDLTALSQRVPGDVQLFAFIDNGGVTFSRDRFFAGSNSTNLTGGGGGVSWSAPGDFLVRASYAHRIGDTRVVSQPDKTGQFWVQLTKLF</sequence>
<dbReference type="InterPro" id="IPR034746">
    <property type="entry name" value="POTRA"/>
</dbReference>
<evidence type="ECO:0000256" key="5">
    <source>
        <dbReference type="ARBA" id="ARBA00022692"/>
    </source>
</evidence>
<dbReference type="PANTHER" id="PTHR34597">
    <property type="entry name" value="SLR1661 PROTEIN"/>
    <property type="match status" value="1"/>
</dbReference>
<dbReference type="InterPro" id="IPR005565">
    <property type="entry name" value="Hemolysn_activator_HlyB_C"/>
</dbReference>
<keyword evidence="3" id="KW-0813">Transport</keyword>
<evidence type="ECO:0000259" key="9">
    <source>
        <dbReference type="PROSITE" id="PS51779"/>
    </source>
</evidence>
<dbReference type="Gene3D" id="3.10.20.310">
    <property type="entry name" value="membrane protein fhac"/>
    <property type="match status" value="1"/>
</dbReference>
<feature type="domain" description="POTRA" evidence="9">
    <location>
        <begin position="103"/>
        <end position="178"/>
    </location>
</feature>
<dbReference type="EMBL" id="VJWA01000001">
    <property type="protein sequence ID" value="TRW17202.1"/>
    <property type="molecule type" value="Genomic_DNA"/>
</dbReference>
<keyword evidence="11" id="KW-1185">Reference proteome</keyword>
<dbReference type="GO" id="GO:0046819">
    <property type="term" value="P:protein secretion by the type V secretion system"/>
    <property type="evidence" value="ECO:0007669"/>
    <property type="project" value="TreeGrafter"/>
</dbReference>
<dbReference type="GO" id="GO:0098046">
    <property type="term" value="C:type V protein secretion system complex"/>
    <property type="evidence" value="ECO:0007669"/>
    <property type="project" value="TreeGrafter"/>
</dbReference>
<dbReference type="PANTHER" id="PTHR34597:SF1">
    <property type="entry name" value="HEME_HEMOPEXIN TRANSPORTER PROTEIN HUXB"/>
    <property type="match status" value="1"/>
</dbReference>
<evidence type="ECO:0000313" key="11">
    <source>
        <dbReference type="Proteomes" id="UP000317894"/>
    </source>
</evidence>
<dbReference type="AlphaFoldDB" id="A0A552UG45"/>
<dbReference type="Proteomes" id="UP000317894">
    <property type="component" value="Unassembled WGS sequence"/>
</dbReference>
<keyword evidence="7" id="KW-0472">Membrane</keyword>
<dbReference type="GO" id="GO:0008320">
    <property type="term" value="F:protein transmembrane transporter activity"/>
    <property type="evidence" value="ECO:0007669"/>
    <property type="project" value="TreeGrafter"/>
</dbReference>
<organism evidence="10 11">
    <name type="scientific">Glacieibacterium frigidum</name>
    <dbReference type="NCBI Taxonomy" id="2593303"/>
    <lineage>
        <taxon>Bacteria</taxon>
        <taxon>Pseudomonadati</taxon>
        <taxon>Pseudomonadota</taxon>
        <taxon>Alphaproteobacteria</taxon>
        <taxon>Sphingomonadales</taxon>
        <taxon>Sphingosinicellaceae</taxon>
        <taxon>Glacieibacterium</taxon>
    </lineage>
</organism>
<dbReference type="InterPro" id="IPR013686">
    <property type="entry name" value="Polypept-transport_assoc_ShlB"/>
</dbReference>